<dbReference type="Proteomes" id="UP001501358">
    <property type="component" value="Unassembled WGS sequence"/>
</dbReference>
<sequence>MSTSGTVRFPSRSRLRRTYPGTARHARRGRRIAPARPCRRSPGSAPSGPGTTGRDDRPRRGAGRGNRPRPGGTGGKETGAFGPPRGTGNFYGSAEEEQL</sequence>
<name>A0ABP5Y517_9ACTN</name>
<proteinExistence type="predicted"/>
<protein>
    <submittedName>
        <fullName evidence="2">Uncharacterized protein</fullName>
    </submittedName>
</protein>
<feature type="compositionally biased region" description="Low complexity" evidence="1">
    <location>
        <begin position="40"/>
        <end position="49"/>
    </location>
</feature>
<organism evidence="2 3">
    <name type="scientific">Streptomyces thermolineatus</name>
    <dbReference type="NCBI Taxonomy" id="44033"/>
    <lineage>
        <taxon>Bacteria</taxon>
        <taxon>Bacillati</taxon>
        <taxon>Actinomycetota</taxon>
        <taxon>Actinomycetes</taxon>
        <taxon>Kitasatosporales</taxon>
        <taxon>Streptomycetaceae</taxon>
        <taxon>Streptomyces</taxon>
    </lineage>
</organism>
<feature type="region of interest" description="Disordered" evidence="1">
    <location>
        <begin position="1"/>
        <end position="99"/>
    </location>
</feature>
<dbReference type="EMBL" id="BAAATA010000003">
    <property type="protein sequence ID" value="GAA2473349.1"/>
    <property type="molecule type" value="Genomic_DNA"/>
</dbReference>
<evidence type="ECO:0000313" key="2">
    <source>
        <dbReference type="EMBL" id="GAA2473349.1"/>
    </source>
</evidence>
<comment type="caution">
    <text evidence="2">The sequence shown here is derived from an EMBL/GenBank/DDBJ whole genome shotgun (WGS) entry which is preliminary data.</text>
</comment>
<gene>
    <name evidence="2" type="ORF">GCM10010406_06430</name>
</gene>
<accession>A0ABP5Y517</accession>
<feature type="compositionally biased region" description="Basic residues" evidence="1">
    <location>
        <begin position="24"/>
        <end position="39"/>
    </location>
</feature>
<evidence type="ECO:0000313" key="3">
    <source>
        <dbReference type="Proteomes" id="UP001501358"/>
    </source>
</evidence>
<evidence type="ECO:0000256" key="1">
    <source>
        <dbReference type="SAM" id="MobiDB-lite"/>
    </source>
</evidence>
<reference evidence="3" key="1">
    <citation type="journal article" date="2019" name="Int. J. Syst. Evol. Microbiol.">
        <title>The Global Catalogue of Microorganisms (GCM) 10K type strain sequencing project: providing services to taxonomists for standard genome sequencing and annotation.</title>
        <authorList>
            <consortium name="The Broad Institute Genomics Platform"/>
            <consortium name="The Broad Institute Genome Sequencing Center for Infectious Disease"/>
            <person name="Wu L."/>
            <person name="Ma J."/>
        </authorList>
    </citation>
    <scope>NUCLEOTIDE SEQUENCE [LARGE SCALE GENOMIC DNA]</scope>
    <source>
        <strain evidence="3">JCM 6307</strain>
    </source>
</reference>
<keyword evidence="3" id="KW-1185">Reference proteome</keyword>